<dbReference type="GO" id="GO:0006811">
    <property type="term" value="P:monoatomic ion transport"/>
    <property type="evidence" value="ECO:0007669"/>
    <property type="project" value="UniProtKB-KW"/>
</dbReference>
<evidence type="ECO:0000313" key="12">
    <source>
        <dbReference type="EMBL" id="ARP40899.1"/>
    </source>
</evidence>
<evidence type="ECO:0000256" key="11">
    <source>
        <dbReference type="SAM" id="SignalP"/>
    </source>
</evidence>
<keyword evidence="6" id="KW-0406">Ion transport</keyword>
<keyword evidence="10" id="KW-0175">Coiled coil</keyword>
<keyword evidence="5" id="KW-0812">Transmembrane</keyword>
<evidence type="ECO:0000256" key="2">
    <source>
        <dbReference type="ARBA" id="ARBA00007055"/>
    </source>
</evidence>
<evidence type="ECO:0000256" key="8">
    <source>
        <dbReference type="ARBA" id="ARBA00023136"/>
    </source>
</evidence>
<keyword evidence="3" id="KW-0813">Transport</keyword>
<dbReference type="AlphaFoldDB" id="A0AA34TTQ2"/>
<comment type="subcellular location">
    <subcellularLocation>
        <location evidence="1">Cell outer membrane</location>
        <topology evidence="1">Multi-pass membrane protein</topology>
    </subcellularLocation>
</comment>
<evidence type="ECO:0000256" key="7">
    <source>
        <dbReference type="ARBA" id="ARBA00023114"/>
    </source>
</evidence>
<dbReference type="Gene3D" id="2.40.170.10">
    <property type="entry name" value="Porin, LamB type"/>
    <property type="match status" value="1"/>
</dbReference>
<dbReference type="PANTHER" id="PTHR38762">
    <property type="entry name" value="CRYPTIC OUTER MEMBRANE PORIN BGLH-RELATED"/>
    <property type="match status" value="1"/>
</dbReference>
<dbReference type="RefSeq" id="WP_086051385.1">
    <property type="nucleotide sequence ID" value="NZ_CP017917.1"/>
</dbReference>
<dbReference type="InterPro" id="IPR050286">
    <property type="entry name" value="G_neg_Bact_CarbUptk_Porin"/>
</dbReference>
<keyword evidence="4" id="KW-1134">Transmembrane beta strand</keyword>
<evidence type="ECO:0000256" key="6">
    <source>
        <dbReference type="ARBA" id="ARBA00023065"/>
    </source>
</evidence>
<dbReference type="SUPFAM" id="SSF56935">
    <property type="entry name" value="Porins"/>
    <property type="match status" value="1"/>
</dbReference>
<evidence type="ECO:0000256" key="3">
    <source>
        <dbReference type="ARBA" id="ARBA00022448"/>
    </source>
</evidence>
<evidence type="ECO:0000313" key="13">
    <source>
        <dbReference type="Proteomes" id="UP000194136"/>
    </source>
</evidence>
<proteinExistence type="inferred from homology"/>
<dbReference type="InterPro" id="IPR036998">
    <property type="entry name" value="Porin_LamB_sf"/>
</dbReference>
<dbReference type="GO" id="GO:0015288">
    <property type="term" value="F:porin activity"/>
    <property type="evidence" value="ECO:0007669"/>
    <property type="project" value="UniProtKB-KW"/>
</dbReference>
<dbReference type="EMBL" id="CP017917">
    <property type="protein sequence ID" value="ARP40899.1"/>
    <property type="molecule type" value="Genomic_DNA"/>
</dbReference>
<accession>A0AA34TTQ2</accession>
<feature type="signal peptide" evidence="11">
    <location>
        <begin position="1"/>
        <end position="24"/>
    </location>
</feature>
<gene>
    <name evidence="12" type="primary">lamB_2</name>
    <name evidence="12" type="ORF">K08M4_42470</name>
</gene>
<reference evidence="12 13" key="1">
    <citation type="submission" date="2016-10" db="EMBL/GenBank/DDBJ databases">
        <title>The High Quality Genome of Vibrio splendidus K08M4.</title>
        <authorList>
            <person name="Wendling C."/>
            <person name="Chibani C.M."/>
            <person name="Hertel R."/>
            <person name="Sproer C."/>
            <person name="Bunk B."/>
            <person name="Overmann J."/>
            <person name="Roth O."/>
            <person name="Liesegang H."/>
        </authorList>
    </citation>
    <scope>NUCLEOTIDE SEQUENCE [LARGE SCALE GENOMIC DNA]</scope>
    <source>
        <strain evidence="12 13">K08M4</strain>
    </source>
</reference>
<name>A0AA34TTQ2_9VIBR</name>
<feature type="chain" id="PRO_5041265718" evidence="11">
    <location>
        <begin position="25"/>
        <end position="448"/>
    </location>
</feature>
<comment type="similarity">
    <text evidence="2">Belongs to the porin LamB (TC 1.B.3) family.</text>
</comment>
<keyword evidence="9" id="KW-0998">Cell outer membrane</keyword>
<dbReference type="PANTHER" id="PTHR38762:SF1">
    <property type="entry name" value="CRYPTIC OUTER MEMBRANE PORIN BGLH-RELATED"/>
    <property type="match status" value="1"/>
</dbReference>
<feature type="coiled-coil region" evidence="10">
    <location>
        <begin position="22"/>
        <end position="49"/>
    </location>
</feature>
<evidence type="ECO:0000256" key="4">
    <source>
        <dbReference type="ARBA" id="ARBA00022452"/>
    </source>
</evidence>
<evidence type="ECO:0000256" key="10">
    <source>
        <dbReference type="SAM" id="Coils"/>
    </source>
</evidence>
<evidence type="ECO:0000256" key="1">
    <source>
        <dbReference type="ARBA" id="ARBA00004571"/>
    </source>
</evidence>
<evidence type="ECO:0000256" key="5">
    <source>
        <dbReference type="ARBA" id="ARBA00022692"/>
    </source>
</evidence>
<organism evidence="12 13">
    <name type="scientific">Vibrio syngnathi</name>
    <dbReference type="NCBI Taxonomy" id="3034029"/>
    <lineage>
        <taxon>Bacteria</taxon>
        <taxon>Pseudomonadati</taxon>
        <taxon>Pseudomonadota</taxon>
        <taxon>Gammaproteobacteria</taxon>
        <taxon>Vibrionales</taxon>
        <taxon>Vibrionaceae</taxon>
        <taxon>Vibrio</taxon>
    </lineage>
</organism>
<protein>
    <submittedName>
        <fullName evidence="12">Maltoporin</fullName>
    </submittedName>
</protein>
<evidence type="ECO:0000256" key="9">
    <source>
        <dbReference type="ARBA" id="ARBA00023237"/>
    </source>
</evidence>
<dbReference type="KEGG" id="vsy:K08M4_42470"/>
<sequence>MQKFKLLPITVAVAASLASLSSFAADTNIEALEKRIQELESKVVDIDYVNDQQPAVLTAETKVPEGIVFSGYARYGAHYKSGDERYVDIGTTGRSVGRLGNEANGGEVQLAKLFEADNGAIWDVVFMADHWEADAWADDGGLSMKKMYAGVTNVFESQPELYMWAGRDFHQRPQQGLNDYFWMTHDGQGAGFNNLDFGGAKLDMGFVGQVKGGLVNDNGRYAVTAKLHSIDAGIGNLDFYANYGFASDEADTASSTEYVIDQDTGLTKKVVTPGTKVSDETAYLVGATLGLGDSNRLIVKYGDGADSSVFELKGDYKTFYASIEGNYAASDKFIIDYLVSYKDNSGADLTRDNTEYAGIVRPQYQWNDVHSTWLEAGYGMVDYDDDGEENAWKVTLSQNVSLGGLPWSRPMLRFYTTVGDVETKGAPKTKDNGNVDTLSFGAMFEAWW</sequence>
<dbReference type="Proteomes" id="UP000194136">
    <property type="component" value="Chromosome 2"/>
</dbReference>
<dbReference type="GO" id="GO:0009279">
    <property type="term" value="C:cell outer membrane"/>
    <property type="evidence" value="ECO:0007669"/>
    <property type="project" value="UniProtKB-SubCell"/>
</dbReference>
<keyword evidence="8" id="KW-0472">Membrane</keyword>
<keyword evidence="11" id="KW-0732">Signal</keyword>
<dbReference type="GO" id="GO:0015774">
    <property type="term" value="P:polysaccharide transport"/>
    <property type="evidence" value="ECO:0007669"/>
    <property type="project" value="TreeGrafter"/>
</dbReference>
<dbReference type="InterPro" id="IPR003192">
    <property type="entry name" value="Porin_LamB"/>
</dbReference>
<dbReference type="Pfam" id="PF02264">
    <property type="entry name" value="LamB"/>
    <property type="match status" value="1"/>
</dbReference>
<keyword evidence="13" id="KW-1185">Reference proteome</keyword>
<dbReference type="GO" id="GO:0015144">
    <property type="term" value="F:carbohydrate transmembrane transporter activity"/>
    <property type="evidence" value="ECO:0007669"/>
    <property type="project" value="TreeGrafter"/>
</dbReference>
<dbReference type="GO" id="GO:0046930">
    <property type="term" value="C:pore complex"/>
    <property type="evidence" value="ECO:0007669"/>
    <property type="project" value="UniProtKB-KW"/>
</dbReference>
<keyword evidence="7" id="KW-0626">Porin</keyword>